<dbReference type="InterPro" id="IPR018357">
    <property type="entry name" value="Hexapep_transf_CS"/>
</dbReference>
<evidence type="ECO:0000313" key="3">
    <source>
        <dbReference type="EMBL" id="HIX95247.1"/>
    </source>
</evidence>
<keyword evidence="2" id="KW-0677">Repeat</keyword>
<dbReference type="GO" id="GO:0016740">
    <property type="term" value="F:transferase activity"/>
    <property type="evidence" value="ECO:0007669"/>
    <property type="project" value="UniProtKB-KW"/>
</dbReference>
<gene>
    <name evidence="3" type="ORF">H9846_07290</name>
</gene>
<name>A0A9D1Y1G9_9FIRM</name>
<reference evidence="3" key="2">
    <citation type="submission" date="2021-04" db="EMBL/GenBank/DDBJ databases">
        <authorList>
            <person name="Gilroy R."/>
        </authorList>
    </citation>
    <scope>NUCLEOTIDE SEQUENCE</scope>
    <source>
        <strain evidence="3">ChiHecec2B26-7398</strain>
    </source>
</reference>
<dbReference type="PANTHER" id="PTHR43300">
    <property type="entry name" value="ACETYLTRANSFERASE"/>
    <property type="match status" value="1"/>
</dbReference>
<dbReference type="Pfam" id="PF00132">
    <property type="entry name" value="Hexapep"/>
    <property type="match status" value="2"/>
</dbReference>
<evidence type="ECO:0000313" key="4">
    <source>
        <dbReference type="Proteomes" id="UP000886751"/>
    </source>
</evidence>
<comment type="caution">
    <text evidence="3">The sequence shown here is derived from an EMBL/GenBank/DDBJ whole genome shotgun (WGS) entry which is preliminary data.</text>
</comment>
<evidence type="ECO:0000256" key="1">
    <source>
        <dbReference type="ARBA" id="ARBA00022679"/>
    </source>
</evidence>
<dbReference type="Gene3D" id="2.160.10.10">
    <property type="entry name" value="Hexapeptide repeat proteins"/>
    <property type="match status" value="1"/>
</dbReference>
<dbReference type="CDD" id="cd03358">
    <property type="entry name" value="LbH_WxcM_N_like"/>
    <property type="match status" value="1"/>
</dbReference>
<dbReference type="EMBL" id="DXEI01000111">
    <property type="protein sequence ID" value="HIX95247.1"/>
    <property type="molecule type" value="Genomic_DNA"/>
</dbReference>
<dbReference type="PROSITE" id="PS00101">
    <property type="entry name" value="HEXAPEP_TRANSFERASES"/>
    <property type="match status" value="1"/>
</dbReference>
<accession>A0A9D1Y1G9</accession>
<sequence>MPYEQPARQGAHCVIGRDVTFGKNVTLGHGCVIEDGVTLGDGVFIDSHTIVRSGVTLGAGSQVGAGCILGEHLMDFYQDHACHDHPLVIGPGALLRSGTILYGGSTIGAGLQTGHRVTIREGTVIGDHVSIGTLSDIQGNCHIGNYVRLHSNVHVGQLSRIDDFVWIYPYVVLTNDPTPPSEQFAGVHVHSFAIVATGALVMPGLEIGQDALVAAGAVVTKPVPAYAVVVGSPGRVSSDVRRIKNKFTGEPVYPWRHHFKTYMPWAESDFTAWYNALDLPQKRHYGLEQIEPE</sequence>
<dbReference type="Pfam" id="PF14602">
    <property type="entry name" value="Hexapep_2"/>
    <property type="match status" value="1"/>
</dbReference>
<keyword evidence="1" id="KW-0808">Transferase</keyword>
<proteinExistence type="predicted"/>
<dbReference type="AlphaFoldDB" id="A0A9D1Y1G9"/>
<dbReference type="InterPro" id="IPR050179">
    <property type="entry name" value="Trans_hexapeptide_repeat"/>
</dbReference>
<dbReference type="InterPro" id="IPR001451">
    <property type="entry name" value="Hexapep"/>
</dbReference>
<organism evidence="3 4">
    <name type="scientific">Candidatus Gemmiger excrementipullorum</name>
    <dbReference type="NCBI Taxonomy" id="2838610"/>
    <lineage>
        <taxon>Bacteria</taxon>
        <taxon>Bacillati</taxon>
        <taxon>Bacillota</taxon>
        <taxon>Clostridia</taxon>
        <taxon>Eubacteriales</taxon>
        <taxon>Gemmiger</taxon>
    </lineage>
</organism>
<dbReference type="InterPro" id="IPR011004">
    <property type="entry name" value="Trimer_LpxA-like_sf"/>
</dbReference>
<protein>
    <submittedName>
        <fullName evidence="3">N-acetyltransferase</fullName>
    </submittedName>
</protein>
<dbReference type="SUPFAM" id="SSF51161">
    <property type="entry name" value="Trimeric LpxA-like enzymes"/>
    <property type="match status" value="2"/>
</dbReference>
<evidence type="ECO:0000256" key="2">
    <source>
        <dbReference type="ARBA" id="ARBA00022737"/>
    </source>
</evidence>
<reference evidence="3" key="1">
    <citation type="journal article" date="2021" name="PeerJ">
        <title>Extensive microbial diversity within the chicken gut microbiome revealed by metagenomics and culture.</title>
        <authorList>
            <person name="Gilroy R."/>
            <person name="Ravi A."/>
            <person name="Getino M."/>
            <person name="Pursley I."/>
            <person name="Horton D.L."/>
            <person name="Alikhan N.F."/>
            <person name="Baker D."/>
            <person name="Gharbi K."/>
            <person name="Hall N."/>
            <person name="Watson M."/>
            <person name="Adriaenssens E.M."/>
            <person name="Foster-Nyarko E."/>
            <person name="Jarju S."/>
            <person name="Secka A."/>
            <person name="Antonio M."/>
            <person name="Oren A."/>
            <person name="Chaudhuri R.R."/>
            <person name="La Ragione R."/>
            <person name="Hildebrand F."/>
            <person name="Pallen M.J."/>
        </authorList>
    </citation>
    <scope>NUCLEOTIDE SEQUENCE</scope>
    <source>
        <strain evidence="3">ChiHecec2B26-7398</strain>
    </source>
</reference>
<dbReference type="Proteomes" id="UP000886751">
    <property type="component" value="Unassembled WGS sequence"/>
</dbReference>
<dbReference type="Gene3D" id="6.20.70.30">
    <property type="match status" value="1"/>
</dbReference>
<dbReference type="PANTHER" id="PTHR43300:SF4">
    <property type="entry name" value="ACYL-[ACYL-CARRIER-PROTEIN]--UDP-N-ACETYLGLUCOSAMINE O-ACYLTRANSFERASE"/>
    <property type="match status" value="1"/>
</dbReference>